<evidence type="ECO:0000256" key="1">
    <source>
        <dbReference type="ARBA" id="ARBA00010337"/>
    </source>
</evidence>
<accession>A0A9P8G0L4</accession>
<dbReference type="GO" id="GO:0007020">
    <property type="term" value="P:microtubule nucleation"/>
    <property type="evidence" value="ECO:0007669"/>
    <property type="project" value="InterPro"/>
</dbReference>
<reference evidence="8" key="2">
    <citation type="submission" date="2021-08" db="EMBL/GenBank/DDBJ databases">
        <authorList>
            <person name="Gostincar C."/>
            <person name="Sun X."/>
            <person name="Song Z."/>
            <person name="Gunde-Cimerman N."/>
        </authorList>
    </citation>
    <scope>NUCLEOTIDE SEQUENCE</scope>
    <source>
        <strain evidence="8">EXF-9298</strain>
    </source>
</reference>
<protein>
    <recommendedName>
        <fullName evidence="5">Spindle pole body component</fullName>
    </recommendedName>
</protein>
<comment type="subcellular location">
    <subcellularLocation>
        <location evidence="5">Cytoplasm</location>
        <location evidence="5">Cytoskeleton</location>
        <location evidence="5">Microtubule organizing center</location>
    </subcellularLocation>
</comment>
<feature type="domain" description="Gamma tubulin complex component C-terminal" evidence="6">
    <location>
        <begin position="546"/>
        <end position="802"/>
    </location>
</feature>
<dbReference type="GO" id="GO:0051321">
    <property type="term" value="P:meiotic cell cycle"/>
    <property type="evidence" value="ECO:0007669"/>
    <property type="project" value="TreeGrafter"/>
</dbReference>
<organism evidence="8 9">
    <name type="scientific">Aureobasidium melanogenum</name>
    <name type="common">Aureobasidium pullulans var. melanogenum</name>
    <dbReference type="NCBI Taxonomy" id="46634"/>
    <lineage>
        <taxon>Eukaryota</taxon>
        <taxon>Fungi</taxon>
        <taxon>Dikarya</taxon>
        <taxon>Ascomycota</taxon>
        <taxon>Pezizomycotina</taxon>
        <taxon>Dothideomycetes</taxon>
        <taxon>Dothideomycetidae</taxon>
        <taxon>Dothideales</taxon>
        <taxon>Saccotheciaceae</taxon>
        <taxon>Aureobasidium</taxon>
    </lineage>
</organism>
<proteinExistence type="inferred from homology"/>
<evidence type="ECO:0000259" key="7">
    <source>
        <dbReference type="Pfam" id="PF17681"/>
    </source>
</evidence>
<evidence type="ECO:0000256" key="5">
    <source>
        <dbReference type="RuleBase" id="RU363050"/>
    </source>
</evidence>
<dbReference type="GO" id="GO:0043015">
    <property type="term" value="F:gamma-tubulin binding"/>
    <property type="evidence" value="ECO:0007669"/>
    <property type="project" value="InterPro"/>
</dbReference>
<dbReference type="AlphaFoldDB" id="A0A9P8G0L4"/>
<name>A0A9P8G0L4_AURME</name>
<dbReference type="Pfam" id="PF04130">
    <property type="entry name" value="GCP_C_terminal"/>
    <property type="match status" value="1"/>
</dbReference>
<keyword evidence="3 5" id="KW-0493">Microtubule</keyword>
<evidence type="ECO:0000256" key="2">
    <source>
        <dbReference type="ARBA" id="ARBA00022490"/>
    </source>
</evidence>
<dbReference type="Gene3D" id="1.20.120.1900">
    <property type="entry name" value="Gamma-tubulin complex, C-terminal domain"/>
    <property type="match status" value="1"/>
</dbReference>
<reference evidence="8" key="1">
    <citation type="journal article" date="2021" name="J Fungi (Basel)">
        <title>Virulence traits and population genomics of the black yeast Aureobasidium melanogenum.</title>
        <authorList>
            <person name="Cernosa A."/>
            <person name="Sun X."/>
            <person name="Gostincar C."/>
            <person name="Fang C."/>
            <person name="Gunde-Cimerman N."/>
            <person name="Song Z."/>
        </authorList>
    </citation>
    <scope>NUCLEOTIDE SEQUENCE</scope>
    <source>
        <strain evidence="8">EXF-9298</strain>
    </source>
</reference>
<dbReference type="Proteomes" id="UP000729357">
    <property type="component" value="Unassembled WGS sequence"/>
</dbReference>
<sequence length="862" mass="96648">MTRSRRRPTTIYGMDSEHGPFDVPDFWRASAFSLLDASGETLFADTHFELPLINHHFDTELQLPDLDDFQFGKLDDLRPNQKSDQVPTAIEQETATTSQSDELDDLWKLDLTTPTKRASLRTWEAFAHEHYIESPISCLSDAGPRAFDALQSDDTNVLQSAFTLKCLALLGLGRSSTLFQWKREEKTFVPTLDNVRLSGLSSTAFDSLVQQMTSVGCAFVNLRHFVQSSYTNKHPLAARVALATTVQAVLEALDQNLSDRVLTVTSFLQLLACFETPTVLLKEMREMISATAGASTDTAFLSACHHTIGRFTNACSQFQNLHAGILKQVSQPWLQAICQKTGLIHHQFDLPVQDDTFESSAHIAAEDNAQITEVMTGIAVLKDCAPNHPLLSPASWGVDSLELELSHTSVDFDRVFEKANKYQQDLLLAIGKYGRGDSKPHDADTQQQPCYLTSEQMPWSLDEGQQTYFEDVGIQFAEPPGPTTDTSGIRLLTAEMLEADRNQETSTLELRHLAKTTLHHLKPYLAVQSRLLNGTLLRLLFRQFPLRDNLNLNHSFHLLGNGLFVQRLTAALFTSETNARGLRLDNRSKQWPPASSELRLGLMGVLSEAYGSNDIPGNLSFAIRELSDAEIEKCLDANSIHALDFLRLRYEASTPLNVILDDNAMAKYDDCFRILLGMLRMLHFVTLLRSTAQQKTSLPALQAFAHEAWSCVSGLASYFFDIGVAGPWKEFQRILDTIEADLALEDEEGSFGRRVTLGISHLRDKHNDMLDTIRSRLFLRSRHDRLRKSIEDIFSLVLSVHPNTADEQSLWKQRDGLRGLIMGLNNALNELTRRIGKKKVLGTQDRDDVFAAEVLRFRLGGV</sequence>
<dbReference type="GO" id="GO:0000278">
    <property type="term" value="P:mitotic cell cycle"/>
    <property type="evidence" value="ECO:0007669"/>
    <property type="project" value="TreeGrafter"/>
</dbReference>
<dbReference type="GO" id="GO:0005816">
    <property type="term" value="C:spindle pole body"/>
    <property type="evidence" value="ECO:0007669"/>
    <property type="project" value="UniProtKB-ARBA"/>
</dbReference>
<dbReference type="InterPro" id="IPR007259">
    <property type="entry name" value="GCP"/>
</dbReference>
<keyword evidence="9" id="KW-1185">Reference proteome</keyword>
<feature type="non-terminal residue" evidence="8">
    <location>
        <position position="862"/>
    </location>
</feature>
<dbReference type="InterPro" id="IPR041470">
    <property type="entry name" value="GCP_N"/>
</dbReference>
<dbReference type="GO" id="GO:0005874">
    <property type="term" value="C:microtubule"/>
    <property type="evidence" value="ECO:0007669"/>
    <property type="project" value="UniProtKB-KW"/>
</dbReference>
<evidence type="ECO:0000256" key="4">
    <source>
        <dbReference type="ARBA" id="ARBA00023212"/>
    </source>
</evidence>
<dbReference type="GO" id="GO:0000922">
    <property type="term" value="C:spindle pole"/>
    <property type="evidence" value="ECO:0007669"/>
    <property type="project" value="InterPro"/>
</dbReference>
<keyword evidence="2 5" id="KW-0963">Cytoplasm</keyword>
<evidence type="ECO:0000313" key="9">
    <source>
        <dbReference type="Proteomes" id="UP000729357"/>
    </source>
</evidence>
<gene>
    <name evidence="8" type="ORF">KCU98_g3035</name>
</gene>
<comment type="caution">
    <text evidence="8">The sequence shown here is derived from an EMBL/GenBank/DDBJ whole genome shotgun (WGS) entry which is preliminary data.</text>
</comment>
<evidence type="ECO:0000256" key="3">
    <source>
        <dbReference type="ARBA" id="ARBA00022701"/>
    </source>
</evidence>
<dbReference type="EMBL" id="JAHFXS010000192">
    <property type="protein sequence ID" value="KAG9987873.1"/>
    <property type="molecule type" value="Genomic_DNA"/>
</dbReference>
<feature type="domain" description="Gamma tubulin complex component protein N-terminal" evidence="7">
    <location>
        <begin position="165"/>
        <end position="337"/>
    </location>
</feature>
<evidence type="ECO:0000313" key="8">
    <source>
        <dbReference type="EMBL" id="KAG9987873.1"/>
    </source>
</evidence>
<dbReference type="PANTHER" id="PTHR19302:SF70">
    <property type="entry name" value="GAMMA-TUBULIN COMPLEX COMPONENT 6"/>
    <property type="match status" value="1"/>
</dbReference>
<keyword evidence="4 5" id="KW-0206">Cytoskeleton</keyword>
<dbReference type="GO" id="GO:0031122">
    <property type="term" value="P:cytoplasmic microtubule organization"/>
    <property type="evidence" value="ECO:0007669"/>
    <property type="project" value="TreeGrafter"/>
</dbReference>
<dbReference type="Pfam" id="PF17681">
    <property type="entry name" value="GCP_N_terminal"/>
    <property type="match status" value="1"/>
</dbReference>
<dbReference type="GO" id="GO:0000930">
    <property type="term" value="C:gamma-tubulin complex"/>
    <property type="evidence" value="ECO:0007669"/>
    <property type="project" value="TreeGrafter"/>
</dbReference>
<dbReference type="InterPro" id="IPR040457">
    <property type="entry name" value="GCP_C"/>
</dbReference>
<dbReference type="GO" id="GO:0051225">
    <property type="term" value="P:spindle assembly"/>
    <property type="evidence" value="ECO:0007669"/>
    <property type="project" value="TreeGrafter"/>
</dbReference>
<dbReference type="InterPro" id="IPR042241">
    <property type="entry name" value="GCP_C_sf"/>
</dbReference>
<dbReference type="GO" id="GO:0051011">
    <property type="term" value="F:microtubule minus-end binding"/>
    <property type="evidence" value="ECO:0007669"/>
    <property type="project" value="TreeGrafter"/>
</dbReference>
<evidence type="ECO:0000259" key="6">
    <source>
        <dbReference type="Pfam" id="PF04130"/>
    </source>
</evidence>
<comment type="similarity">
    <text evidence="1 5">Belongs to the TUBGCP family.</text>
</comment>
<dbReference type="PANTHER" id="PTHR19302">
    <property type="entry name" value="GAMMA TUBULIN COMPLEX PROTEIN"/>
    <property type="match status" value="1"/>
</dbReference>